<keyword evidence="3" id="KW-1185">Reference proteome</keyword>
<feature type="compositionally biased region" description="Polar residues" evidence="1">
    <location>
        <begin position="146"/>
        <end position="164"/>
    </location>
</feature>
<sequence length="200" mass="21559">MLVATEFVILGLPVLAAPAFTGLALGAYLCSPLHRRPGPSHWAAQRLLVRDERPVVYWRPGCRHTLRLRWALRRAGIPPAALTWVDIWHDTEGAAYVRDLNDGAELVPTVILPDGTAVAHPDPQLVIDAVRDPRQSRSSPPAAAHQGSNNQSPNNEGSNASASDEQAPASVGELGRQRRPHGRRKQPGDVAAVAGDLLDQ</sequence>
<feature type="region of interest" description="Disordered" evidence="1">
    <location>
        <begin position="132"/>
        <end position="200"/>
    </location>
</feature>
<accession>K6XGP2</accession>
<comment type="caution">
    <text evidence="2">The sequence shown here is derived from an EMBL/GenBank/DDBJ whole genome shotgun (WGS) entry which is preliminary data.</text>
</comment>
<dbReference type="SUPFAM" id="SSF52833">
    <property type="entry name" value="Thioredoxin-like"/>
    <property type="match status" value="1"/>
</dbReference>
<evidence type="ECO:0000256" key="1">
    <source>
        <dbReference type="SAM" id="MobiDB-lite"/>
    </source>
</evidence>
<organism evidence="2 3">
    <name type="scientific">Kineosphaera limosa NBRC 100340</name>
    <dbReference type="NCBI Taxonomy" id="1184609"/>
    <lineage>
        <taxon>Bacteria</taxon>
        <taxon>Bacillati</taxon>
        <taxon>Actinomycetota</taxon>
        <taxon>Actinomycetes</taxon>
        <taxon>Micrococcales</taxon>
        <taxon>Dermatophilaceae</taxon>
        <taxon>Kineosphaera</taxon>
    </lineage>
</organism>
<dbReference type="STRING" id="1184609.KILIM_094_00090"/>
<dbReference type="eggNOG" id="COG0695">
    <property type="taxonomic scope" value="Bacteria"/>
</dbReference>
<dbReference type="Proteomes" id="UP000008366">
    <property type="component" value="Unassembled WGS sequence"/>
</dbReference>
<name>K6XGP2_9MICO</name>
<proteinExistence type="predicted"/>
<dbReference type="InterPro" id="IPR036249">
    <property type="entry name" value="Thioredoxin-like_sf"/>
</dbReference>
<evidence type="ECO:0000313" key="2">
    <source>
        <dbReference type="EMBL" id="GAB98009.1"/>
    </source>
</evidence>
<evidence type="ECO:0000313" key="3">
    <source>
        <dbReference type="Proteomes" id="UP000008366"/>
    </source>
</evidence>
<dbReference type="Gene3D" id="3.40.30.10">
    <property type="entry name" value="Glutaredoxin"/>
    <property type="match status" value="1"/>
</dbReference>
<protein>
    <recommendedName>
        <fullName evidence="4">Glutaredoxin domain-containing protein</fullName>
    </recommendedName>
</protein>
<dbReference type="AlphaFoldDB" id="K6XGP2"/>
<gene>
    <name evidence="2" type="ORF">KILIM_094_00090</name>
</gene>
<evidence type="ECO:0008006" key="4">
    <source>
        <dbReference type="Google" id="ProtNLM"/>
    </source>
</evidence>
<dbReference type="EMBL" id="BAHD01000094">
    <property type="protein sequence ID" value="GAB98009.1"/>
    <property type="molecule type" value="Genomic_DNA"/>
</dbReference>
<reference evidence="2 3" key="1">
    <citation type="submission" date="2012-08" db="EMBL/GenBank/DDBJ databases">
        <title>Whole genome shotgun sequence of Kineosphaera limosa NBRC 100340.</title>
        <authorList>
            <person name="Yoshida I."/>
            <person name="Isaki S."/>
            <person name="Hosoyama A."/>
            <person name="Tsuchikane K."/>
            <person name="Katsumata H."/>
            <person name="Ando Y."/>
            <person name="Ohji S."/>
            <person name="Hamada M."/>
            <person name="Tamura T."/>
            <person name="Yamazoe A."/>
            <person name="Yamazaki S."/>
            <person name="Fujita N."/>
        </authorList>
    </citation>
    <scope>NUCLEOTIDE SEQUENCE [LARGE SCALE GENOMIC DNA]</scope>
    <source>
        <strain evidence="2 3">NBRC 100340</strain>
    </source>
</reference>